<organism evidence="4 5">
    <name type="scientific">Roseovarius spongiae</name>
    <dbReference type="NCBI Taxonomy" id="2320272"/>
    <lineage>
        <taxon>Bacteria</taxon>
        <taxon>Pseudomonadati</taxon>
        <taxon>Pseudomonadota</taxon>
        <taxon>Alphaproteobacteria</taxon>
        <taxon>Rhodobacterales</taxon>
        <taxon>Roseobacteraceae</taxon>
        <taxon>Roseovarius</taxon>
    </lineage>
</organism>
<dbReference type="SUPFAM" id="SSF54665">
    <property type="entry name" value="CO dehydrogenase molybdoprotein N-domain-like"/>
    <property type="match status" value="1"/>
</dbReference>
<evidence type="ECO:0000259" key="3">
    <source>
        <dbReference type="SMART" id="SM01008"/>
    </source>
</evidence>
<name>A0A3A8B1X9_9RHOB</name>
<dbReference type="EMBL" id="RAPE01000006">
    <property type="protein sequence ID" value="RKF12700.1"/>
    <property type="molecule type" value="Genomic_DNA"/>
</dbReference>
<dbReference type="InterPro" id="IPR008274">
    <property type="entry name" value="AldOxase/xan_DH_MoCoBD1"/>
</dbReference>
<gene>
    <name evidence="4" type="ORF">D6850_17225</name>
</gene>
<keyword evidence="1" id="KW-0500">Molybdenum</keyword>
<sequence length="799" mass="86432">MEQFKSDAFSIGKSVKRREDERFLKGKGRYVADFGEAGDLRAIFVRSPYAHARITSVDTSAAVAMPGVHAVYVGRDLQESGVGSIGCGWLLHSKDGSPMAEPPHFPLCIDTVRHVGDPVAVVIADSTALAKDAAEAVDIDYEELDAIVDTAAAPSDTAPQVWPEAARNTCADWEIGNSEATRATLDAAPHVVEIEIVNNRLVANPMEPRAARAFRDKSSGRYTLYTTSQNPHTIKNALCGGVLDIPEHDLRVISPDVGGGFGTKIFLYPEEVVVTWAARHHDRPIRWTSDRSEGFMTDAQGRDHVSKARLALDDDGLFKGLWVDTIANVGAYLSQGATAIPTFYYAPLLSGVYRIPEIYCNVRVVFTNTTPVDAYRGAGRPEASYLLERLVDKAAHHLGMDRAEIRRRNFIPPDAFPYETPVGLTYDVGDHHATLDIALEKIDYTGFEERRRISAENGKLRGLGLSTYVEVAGGVPSRISAQLGARGARFEAVEVRVSAKGQVTILCGTHSHGQSHETTFPQLVCDKLGIAYDKVAFVQGDTDRVHYGRGTAASRSLVIGGTAIVKALDKIIEKGKSILAYSLDVNRNDIEFHDGVFSVAGTNQVVPFDELCGKAYLAADFPTDEIEPGLTATAYYDPENWTYPGGCHICELEIDPDLGTVQILRVVAVDDVGRVINPMVVHGQLHGGLAQGIGQALLESTRYDNETGQLLSASFMDYAMPRAADMPIFEVSTHETLCTHNPLGSKGCAEVGSVGVPPAIINAVIDALRPVGVDSIDMPATPDRIWSAINAARATPRTS</sequence>
<dbReference type="Gene3D" id="3.30.365.10">
    <property type="entry name" value="Aldehyde oxidase/xanthine dehydrogenase, molybdopterin binding domain"/>
    <property type="match status" value="4"/>
</dbReference>
<keyword evidence="2" id="KW-0560">Oxidoreductase</keyword>
<dbReference type="Pfam" id="PF20256">
    <property type="entry name" value="MoCoBD_2"/>
    <property type="match status" value="1"/>
</dbReference>
<proteinExistence type="predicted"/>
<accession>A0A3A8B1X9</accession>
<protein>
    <submittedName>
        <fullName evidence="4">Xanthine dehydrogenase family protein molybdopterin-binding subunit</fullName>
    </submittedName>
</protein>
<dbReference type="GO" id="GO:0016491">
    <property type="term" value="F:oxidoreductase activity"/>
    <property type="evidence" value="ECO:0007669"/>
    <property type="project" value="UniProtKB-KW"/>
</dbReference>
<dbReference type="InterPro" id="IPR016208">
    <property type="entry name" value="Ald_Oxase/xanthine_DH-like"/>
</dbReference>
<evidence type="ECO:0000256" key="2">
    <source>
        <dbReference type="ARBA" id="ARBA00023002"/>
    </source>
</evidence>
<dbReference type="Pfam" id="PF02738">
    <property type="entry name" value="MoCoBD_1"/>
    <property type="match status" value="1"/>
</dbReference>
<dbReference type="SMART" id="SM01008">
    <property type="entry name" value="Ald_Xan_dh_C"/>
    <property type="match status" value="1"/>
</dbReference>
<dbReference type="InterPro" id="IPR037165">
    <property type="entry name" value="AldOxase/xan_DH_Mopterin-bd_sf"/>
</dbReference>
<evidence type="ECO:0000313" key="4">
    <source>
        <dbReference type="EMBL" id="RKF12700.1"/>
    </source>
</evidence>
<evidence type="ECO:0000313" key="5">
    <source>
        <dbReference type="Proteomes" id="UP000281128"/>
    </source>
</evidence>
<keyword evidence="5" id="KW-1185">Reference proteome</keyword>
<comment type="caution">
    <text evidence="4">The sequence shown here is derived from an EMBL/GenBank/DDBJ whole genome shotgun (WGS) entry which is preliminary data.</text>
</comment>
<evidence type="ECO:0000256" key="1">
    <source>
        <dbReference type="ARBA" id="ARBA00022505"/>
    </source>
</evidence>
<dbReference type="PANTHER" id="PTHR11908:SF132">
    <property type="entry name" value="ALDEHYDE OXIDASE 1-RELATED"/>
    <property type="match status" value="1"/>
</dbReference>
<dbReference type="InterPro" id="IPR000674">
    <property type="entry name" value="Ald_Oxase/Xan_DH_a/b"/>
</dbReference>
<dbReference type="SUPFAM" id="SSF56003">
    <property type="entry name" value="Molybdenum cofactor-binding domain"/>
    <property type="match status" value="1"/>
</dbReference>
<dbReference type="Pfam" id="PF01315">
    <property type="entry name" value="Ald_Xan_dh_C"/>
    <property type="match status" value="1"/>
</dbReference>
<dbReference type="InterPro" id="IPR036856">
    <property type="entry name" value="Ald_Oxase/Xan_DH_a/b_sf"/>
</dbReference>
<reference evidence="4 5" key="1">
    <citation type="submission" date="2018-09" db="EMBL/GenBank/DDBJ databases">
        <title>Roseovarius spongiae sp. nov., isolated from a marine sponge.</title>
        <authorList>
            <person name="Zhuang L."/>
            <person name="Luo L."/>
        </authorList>
    </citation>
    <scope>NUCLEOTIDE SEQUENCE [LARGE SCALE GENOMIC DNA]</scope>
    <source>
        <strain evidence="4 5">HN-E21</strain>
    </source>
</reference>
<feature type="domain" description="Aldehyde oxidase/xanthine dehydrogenase a/b hammerhead" evidence="3">
    <location>
        <begin position="25"/>
        <end position="145"/>
    </location>
</feature>
<dbReference type="PANTHER" id="PTHR11908">
    <property type="entry name" value="XANTHINE DEHYDROGENASE"/>
    <property type="match status" value="1"/>
</dbReference>
<dbReference type="RefSeq" id="WP_121168852.1">
    <property type="nucleotide sequence ID" value="NZ_RAPE01000006.1"/>
</dbReference>
<dbReference type="GO" id="GO:0005506">
    <property type="term" value="F:iron ion binding"/>
    <property type="evidence" value="ECO:0007669"/>
    <property type="project" value="InterPro"/>
</dbReference>
<dbReference type="Proteomes" id="UP000281128">
    <property type="component" value="Unassembled WGS sequence"/>
</dbReference>
<dbReference type="Gene3D" id="3.90.1170.50">
    <property type="entry name" value="Aldehyde oxidase/xanthine dehydrogenase, a/b hammerhead"/>
    <property type="match status" value="1"/>
</dbReference>
<dbReference type="OrthoDB" id="9758509at2"/>
<dbReference type="AlphaFoldDB" id="A0A3A8B1X9"/>
<dbReference type="InterPro" id="IPR046867">
    <property type="entry name" value="AldOxase/xan_DH_MoCoBD2"/>
</dbReference>